<feature type="repeat" description="ANK" evidence="3">
    <location>
        <begin position="28"/>
        <end position="50"/>
    </location>
</feature>
<evidence type="ECO:0000256" key="2">
    <source>
        <dbReference type="ARBA" id="ARBA00023043"/>
    </source>
</evidence>
<dbReference type="SUPFAM" id="SSF48403">
    <property type="entry name" value="Ankyrin repeat"/>
    <property type="match status" value="1"/>
</dbReference>
<evidence type="ECO:0000313" key="5">
    <source>
        <dbReference type="Proteomes" id="UP001642487"/>
    </source>
</evidence>
<dbReference type="PROSITE" id="PS50297">
    <property type="entry name" value="ANK_REP_REGION"/>
    <property type="match status" value="2"/>
</dbReference>
<evidence type="ECO:0000313" key="4">
    <source>
        <dbReference type="EMBL" id="CAK9320016.1"/>
    </source>
</evidence>
<accession>A0ABP0YLT0</accession>
<feature type="repeat" description="ANK" evidence="3">
    <location>
        <begin position="135"/>
        <end position="167"/>
    </location>
</feature>
<sequence>MVGTLSGADFDAEVAEIRSAIVNEVNELGETALFTAAEKGHLDIVKELLQYSTKEGMTMKNRSGFDPFHIAASQGHEDILTAIVQVLLNHDPGLSKTVGQSNATPIIPAATRRHIGIVNVLLSTDSSSLEITRSNGKNALHLAARQGHVEIVKALLRKDPQLARRKIKKRQTAMHMAVKGTSCEW</sequence>
<keyword evidence="5" id="KW-1185">Reference proteome</keyword>
<evidence type="ECO:0000256" key="1">
    <source>
        <dbReference type="ARBA" id="ARBA00022737"/>
    </source>
</evidence>
<keyword evidence="1" id="KW-0677">Repeat</keyword>
<dbReference type="EMBL" id="OZ021738">
    <property type="protein sequence ID" value="CAK9320016.1"/>
    <property type="molecule type" value="Genomic_DNA"/>
</dbReference>
<feature type="repeat" description="ANK" evidence="3">
    <location>
        <begin position="63"/>
        <end position="90"/>
    </location>
</feature>
<dbReference type="SMART" id="SM00248">
    <property type="entry name" value="ANK"/>
    <property type="match status" value="4"/>
</dbReference>
<name>A0ABP0YLT0_9ROSI</name>
<dbReference type="InterPro" id="IPR002110">
    <property type="entry name" value="Ankyrin_rpt"/>
</dbReference>
<protein>
    <submittedName>
        <fullName evidence="4">Uncharacterized protein</fullName>
    </submittedName>
</protein>
<keyword evidence="2 3" id="KW-0040">ANK repeat</keyword>
<dbReference type="InterPro" id="IPR036770">
    <property type="entry name" value="Ankyrin_rpt-contain_sf"/>
</dbReference>
<organism evidence="4 5">
    <name type="scientific">Citrullus colocynthis</name>
    <name type="common">colocynth</name>
    <dbReference type="NCBI Taxonomy" id="252529"/>
    <lineage>
        <taxon>Eukaryota</taxon>
        <taxon>Viridiplantae</taxon>
        <taxon>Streptophyta</taxon>
        <taxon>Embryophyta</taxon>
        <taxon>Tracheophyta</taxon>
        <taxon>Spermatophyta</taxon>
        <taxon>Magnoliopsida</taxon>
        <taxon>eudicotyledons</taxon>
        <taxon>Gunneridae</taxon>
        <taxon>Pentapetalae</taxon>
        <taxon>rosids</taxon>
        <taxon>fabids</taxon>
        <taxon>Cucurbitales</taxon>
        <taxon>Cucurbitaceae</taxon>
        <taxon>Benincaseae</taxon>
        <taxon>Citrullus</taxon>
    </lineage>
</organism>
<dbReference type="PANTHER" id="PTHR24186:SF49">
    <property type="entry name" value="ANKYRIN REPEAT FAMILY PROTEIN"/>
    <property type="match status" value="1"/>
</dbReference>
<evidence type="ECO:0000256" key="3">
    <source>
        <dbReference type="PROSITE-ProRule" id="PRU00023"/>
    </source>
</evidence>
<reference evidence="4 5" key="1">
    <citation type="submission" date="2024-03" db="EMBL/GenBank/DDBJ databases">
        <authorList>
            <person name="Gkanogiannis A."/>
            <person name="Becerra Lopez-Lavalle L."/>
        </authorList>
    </citation>
    <scope>NUCLEOTIDE SEQUENCE [LARGE SCALE GENOMIC DNA]</scope>
</reference>
<dbReference type="Proteomes" id="UP001642487">
    <property type="component" value="Chromosome 4"/>
</dbReference>
<dbReference type="Pfam" id="PF12796">
    <property type="entry name" value="Ank_2"/>
    <property type="match status" value="1"/>
</dbReference>
<dbReference type="PANTHER" id="PTHR24186">
    <property type="entry name" value="PROTEIN PHOSPHATASE 1 REGULATORY SUBUNIT"/>
    <property type="match status" value="1"/>
</dbReference>
<dbReference type="Pfam" id="PF13637">
    <property type="entry name" value="Ank_4"/>
    <property type="match status" value="1"/>
</dbReference>
<dbReference type="Gene3D" id="1.25.40.20">
    <property type="entry name" value="Ankyrin repeat-containing domain"/>
    <property type="match status" value="2"/>
</dbReference>
<gene>
    <name evidence="4" type="ORF">CITCOLO1_LOCUS12055</name>
</gene>
<dbReference type="PROSITE" id="PS50088">
    <property type="entry name" value="ANK_REPEAT"/>
    <property type="match status" value="3"/>
</dbReference>
<proteinExistence type="predicted"/>